<evidence type="ECO:0000256" key="1">
    <source>
        <dbReference type="SAM" id="Phobius"/>
    </source>
</evidence>
<protein>
    <submittedName>
        <fullName evidence="2">Uncharacterized protein</fullName>
    </submittedName>
</protein>
<dbReference type="RefSeq" id="WP_093712564.1">
    <property type="nucleotide sequence ID" value="NZ_FONG01000003.1"/>
</dbReference>
<gene>
    <name evidence="2" type="ORF">SAMN05216251_103367</name>
</gene>
<feature type="transmembrane region" description="Helical" evidence="1">
    <location>
        <begin position="64"/>
        <end position="85"/>
    </location>
</feature>
<evidence type="ECO:0000313" key="3">
    <source>
        <dbReference type="Proteomes" id="UP000199323"/>
    </source>
</evidence>
<dbReference type="InterPro" id="IPR046737">
    <property type="entry name" value="DUF6629"/>
</dbReference>
<reference evidence="2 3" key="1">
    <citation type="submission" date="2016-10" db="EMBL/GenBank/DDBJ databases">
        <authorList>
            <person name="de Groot N.N."/>
        </authorList>
    </citation>
    <scope>NUCLEOTIDE SEQUENCE [LARGE SCALE GENOMIC DNA]</scope>
    <source>
        <strain evidence="2 3">CGMCC 4.3510</strain>
    </source>
</reference>
<dbReference type="OrthoDB" id="4381840at2"/>
<feature type="transmembrane region" description="Helical" evidence="1">
    <location>
        <begin position="157"/>
        <end position="175"/>
    </location>
</feature>
<name>A0A1I2B8A8_9ACTN</name>
<sequence length="213" mass="21419">MCFSATADLAAGSLICALGVACVARVRRVRDLPLAALPLLLGAHQLVEAAVWHRGGGTGVATTAWAIIALPLLAAYVPLAVLVAAPPGARLRLAVPVLAGLGTAAVLGACLADRAPVADIRGHTVGYAVDVPAVPLLISCYLLATVGSLLITADARLRLLGGLTGAGAAICAAVWRTEFVSTWCAFAAVVSVVLLLWVRRPAAGAAPSAVPLT</sequence>
<feature type="transmembrane region" description="Helical" evidence="1">
    <location>
        <begin position="124"/>
        <end position="151"/>
    </location>
</feature>
<dbReference type="Pfam" id="PF20334">
    <property type="entry name" value="DUF6629"/>
    <property type="match status" value="1"/>
</dbReference>
<feature type="transmembrane region" description="Helical" evidence="1">
    <location>
        <begin position="180"/>
        <end position="198"/>
    </location>
</feature>
<dbReference type="EMBL" id="FONG01000003">
    <property type="protein sequence ID" value="SFE51553.1"/>
    <property type="molecule type" value="Genomic_DNA"/>
</dbReference>
<keyword evidence="3" id="KW-1185">Reference proteome</keyword>
<dbReference type="AlphaFoldDB" id="A0A1I2B8A8"/>
<accession>A0A1I2B8A8</accession>
<keyword evidence="1" id="KW-1133">Transmembrane helix</keyword>
<organism evidence="2 3">
    <name type="scientific">Actinacidiphila alni</name>
    <dbReference type="NCBI Taxonomy" id="380248"/>
    <lineage>
        <taxon>Bacteria</taxon>
        <taxon>Bacillati</taxon>
        <taxon>Actinomycetota</taxon>
        <taxon>Actinomycetes</taxon>
        <taxon>Kitasatosporales</taxon>
        <taxon>Streptomycetaceae</taxon>
        <taxon>Actinacidiphila</taxon>
    </lineage>
</organism>
<evidence type="ECO:0000313" key="2">
    <source>
        <dbReference type="EMBL" id="SFE51553.1"/>
    </source>
</evidence>
<feature type="transmembrane region" description="Helical" evidence="1">
    <location>
        <begin position="34"/>
        <end position="52"/>
    </location>
</feature>
<feature type="transmembrane region" description="Helical" evidence="1">
    <location>
        <begin position="91"/>
        <end position="112"/>
    </location>
</feature>
<keyword evidence="1" id="KW-0472">Membrane</keyword>
<dbReference type="STRING" id="380248.SAMN05216251_103367"/>
<keyword evidence="1" id="KW-0812">Transmembrane</keyword>
<dbReference type="Proteomes" id="UP000199323">
    <property type="component" value="Unassembled WGS sequence"/>
</dbReference>
<proteinExistence type="predicted"/>